<comment type="subcellular location">
    <subcellularLocation>
        <location evidence="1">Membrane</location>
        <topology evidence="1">Single-pass membrane protein</topology>
    </subcellularLocation>
</comment>
<dbReference type="InterPro" id="IPR036013">
    <property type="entry name" value="Band_7/SPFH_dom_sf"/>
</dbReference>
<dbReference type="PANTHER" id="PTHR23222">
    <property type="entry name" value="PROHIBITIN"/>
    <property type="match status" value="1"/>
</dbReference>
<evidence type="ECO:0000256" key="2">
    <source>
        <dbReference type="ARBA" id="ARBA00023136"/>
    </source>
</evidence>
<dbReference type="AlphaFoldDB" id="A0A395M3C9"/>
<dbReference type="GO" id="GO:0016020">
    <property type="term" value="C:membrane"/>
    <property type="evidence" value="ECO:0007669"/>
    <property type="project" value="UniProtKB-SubCell"/>
</dbReference>
<dbReference type="SMART" id="SM00244">
    <property type="entry name" value="PHB"/>
    <property type="match status" value="1"/>
</dbReference>
<feature type="domain" description="Band 7" evidence="3">
    <location>
        <begin position="47"/>
        <end position="221"/>
    </location>
</feature>
<accession>A0A395M3C9</accession>
<dbReference type="InterPro" id="IPR000163">
    <property type="entry name" value="Prohibitin"/>
</dbReference>
<dbReference type="PRINTS" id="PR00679">
    <property type="entry name" value="PROHIBITIN"/>
</dbReference>
<dbReference type="GO" id="GO:0007005">
    <property type="term" value="P:mitochondrion organization"/>
    <property type="evidence" value="ECO:0007669"/>
    <property type="project" value="TreeGrafter"/>
</dbReference>
<dbReference type="EMBL" id="PHFL01000028">
    <property type="protein sequence ID" value="RFM24728.1"/>
    <property type="molecule type" value="Genomic_DNA"/>
</dbReference>
<comment type="caution">
    <text evidence="4">The sequence shown here is derived from an EMBL/GenBank/DDBJ whole genome shotgun (WGS) entry which is preliminary data.</text>
</comment>
<protein>
    <submittedName>
        <fullName evidence="4">Prohibitin family protein</fullName>
    </submittedName>
</protein>
<dbReference type="SUPFAM" id="SSF117892">
    <property type="entry name" value="Band 7/SPFH domain"/>
    <property type="match status" value="1"/>
</dbReference>
<evidence type="ECO:0000259" key="3">
    <source>
        <dbReference type="SMART" id="SM00244"/>
    </source>
</evidence>
<dbReference type="PANTHER" id="PTHR23222:SF1">
    <property type="entry name" value="PROHIBITIN-2"/>
    <property type="match status" value="1"/>
</dbReference>
<keyword evidence="2" id="KW-0472">Membrane</keyword>
<gene>
    <name evidence="4" type="ORF">D0433_04345</name>
</gene>
<name>A0A395M3C9_9BACT</name>
<proteinExistence type="predicted"/>
<dbReference type="CDD" id="cd03401">
    <property type="entry name" value="SPFH_prohibitin"/>
    <property type="match status" value="1"/>
</dbReference>
<dbReference type="InterPro" id="IPR001107">
    <property type="entry name" value="Band_7"/>
</dbReference>
<evidence type="ECO:0000256" key="1">
    <source>
        <dbReference type="ARBA" id="ARBA00004167"/>
    </source>
</evidence>
<sequence>MTSLIVLGIILIIVGFVAAGTSPNFQRFSALFRLGGLGVLILGILSKSIVQIDGGTVGVKRLFGEIQSDILTEGLRFINPLMDVVRFDIKTQNYTMSGANDEAGRTTDDAMRVLSADGLEVVLDVTVLYRVIPSEAPRLLREVGVDYREKIVRPIIRTAIRDNAVYYNAVDLYSAKRDEFQIRIVEKIRKDFEQRGLFLEQVLVRNIALPPSVKAAIEAKINAEQEAQKMQFILLKEQREAERKRVEAQGISDYQRIISSTLTDKQLQYEQIKAMQELVKSPNSKVIFMGKGVGASVLIGDK</sequence>
<reference evidence="4 5" key="1">
    <citation type="journal article" date="2011" name="ISME J.">
        <title>Community ecology of hot spring cyanobacterial mats: predominant populations and their functional potential.</title>
        <authorList>
            <person name="Klatt C.G."/>
            <person name="Wood J.M."/>
            <person name="Rusch D.B."/>
            <person name="Bateson M.M."/>
            <person name="Hamamura N."/>
            <person name="Heidelberg J.F."/>
            <person name="Grossman A.R."/>
            <person name="Bhaya D."/>
            <person name="Cohan F.M."/>
            <person name="Kuhl M."/>
            <person name="Bryant D.A."/>
            <person name="Ward D.M."/>
        </authorList>
    </citation>
    <scope>NUCLEOTIDE SEQUENCE [LARGE SCALE GENOMIC DNA]</scope>
    <source>
        <strain evidence="4">OS</strain>
    </source>
</reference>
<dbReference type="Proteomes" id="UP000266389">
    <property type="component" value="Unassembled WGS sequence"/>
</dbReference>
<evidence type="ECO:0000313" key="4">
    <source>
        <dbReference type="EMBL" id="RFM24728.1"/>
    </source>
</evidence>
<dbReference type="Pfam" id="PF01145">
    <property type="entry name" value="Band_7"/>
    <property type="match status" value="1"/>
</dbReference>
<evidence type="ECO:0000313" key="5">
    <source>
        <dbReference type="Proteomes" id="UP000266389"/>
    </source>
</evidence>
<organism evidence="4 5">
    <name type="scientific">Candidatus Thermochlorobacter aerophilus</name>
    <dbReference type="NCBI Taxonomy" id="1868324"/>
    <lineage>
        <taxon>Bacteria</taxon>
        <taxon>Pseudomonadati</taxon>
        <taxon>Chlorobiota</taxon>
        <taxon>Chlorobiia</taxon>
        <taxon>Chlorobiales</taxon>
        <taxon>Candidatus Thermochlorobacteriaceae</taxon>
        <taxon>Candidatus Thermochlorobacter</taxon>
    </lineage>
</organism>
<dbReference type="Gene3D" id="3.30.479.30">
    <property type="entry name" value="Band 7 domain"/>
    <property type="match status" value="1"/>
</dbReference>